<dbReference type="Proteomes" id="UP001732700">
    <property type="component" value="Chromosome 1A"/>
</dbReference>
<reference evidence="1" key="2">
    <citation type="submission" date="2025-09" db="UniProtKB">
        <authorList>
            <consortium name="EnsemblPlants"/>
        </authorList>
    </citation>
    <scope>IDENTIFICATION</scope>
</reference>
<accession>A0ACD5TET9</accession>
<sequence>MQMEKTVVLYPGLAVSHFVPMMRLGAALVEHGYAVSVALIDHAVNPDAAFGAVVAGAAASMPSVRFHTLPLVEDPPTVTPGAQFLVSYYNLVHSYNDRLHDFLCSFTRVHAVVVDSLSAEALGVAKTLGIPGYLMFTSSAATLAAFAQLPYYTLAKGSGTSFRELGDTPVELFGLPPIPASHLFGEALEDPDSDTYKATMAGMSMIPDTGDGILVNTFESLEACAVAALADPRCLPAGRVMPPVYCLGPFLGGIGEAKERHDDCLVWLDAQPDRSVVFLCFGSTGTANHSEEQLREIAAGLENSGHRFLWVVRAPRGDDPDLHALLPDGFLDRTGGRGLVVKQWAPQAEVLRHRATGAFVTHCGWNSVLEGVMAGVPMLCWPLHSEQKMNKVHMVGEMGVAAEMIGWQQGLVQADEVERKVRLVMESQEGREIRSRVAAHKDAAAAAWSDGGSSRAAFSRFLSDVDGRQAPARAGEDA</sequence>
<dbReference type="EnsemblPlants" id="AVESA.00010b.r2.1AG0040790.1">
    <property type="protein sequence ID" value="AVESA.00010b.r2.1AG0040790.1.CDS.1"/>
    <property type="gene ID" value="AVESA.00010b.r2.1AG0040790"/>
</dbReference>
<name>A0ACD5TET9_AVESA</name>
<evidence type="ECO:0000313" key="1">
    <source>
        <dbReference type="EnsemblPlants" id="AVESA.00010b.r2.1AG0040790.1.CDS.1"/>
    </source>
</evidence>
<reference evidence="1" key="1">
    <citation type="submission" date="2021-05" db="EMBL/GenBank/DDBJ databases">
        <authorList>
            <person name="Scholz U."/>
            <person name="Mascher M."/>
            <person name="Fiebig A."/>
        </authorList>
    </citation>
    <scope>NUCLEOTIDE SEQUENCE [LARGE SCALE GENOMIC DNA]</scope>
</reference>
<evidence type="ECO:0000313" key="2">
    <source>
        <dbReference type="Proteomes" id="UP001732700"/>
    </source>
</evidence>
<protein>
    <submittedName>
        <fullName evidence="1">Uncharacterized protein</fullName>
    </submittedName>
</protein>
<proteinExistence type="predicted"/>
<keyword evidence="2" id="KW-1185">Reference proteome</keyword>
<organism evidence="1 2">
    <name type="scientific">Avena sativa</name>
    <name type="common">Oat</name>
    <dbReference type="NCBI Taxonomy" id="4498"/>
    <lineage>
        <taxon>Eukaryota</taxon>
        <taxon>Viridiplantae</taxon>
        <taxon>Streptophyta</taxon>
        <taxon>Embryophyta</taxon>
        <taxon>Tracheophyta</taxon>
        <taxon>Spermatophyta</taxon>
        <taxon>Magnoliopsida</taxon>
        <taxon>Liliopsida</taxon>
        <taxon>Poales</taxon>
        <taxon>Poaceae</taxon>
        <taxon>BOP clade</taxon>
        <taxon>Pooideae</taxon>
        <taxon>Poodae</taxon>
        <taxon>Poeae</taxon>
        <taxon>Poeae Chloroplast Group 1 (Aveneae type)</taxon>
        <taxon>Aveninae</taxon>
        <taxon>Avena</taxon>
    </lineage>
</organism>